<evidence type="ECO:0000256" key="4">
    <source>
        <dbReference type="ARBA" id="ARBA00022833"/>
    </source>
</evidence>
<dbReference type="Pfam" id="PF00096">
    <property type="entry name" value="zf-C2H2"/>
    <property type="match status" value="1"/>
</dbReference>
<dbReference type="SMART" id="SM00868">
    <property type="entry name" value="zf-AD"/>
    <property type="match status" value="2"/>
</dbReference>
<evidence type="ECO:0000313" key="8">
    <source>
        <dbReference type="Proteomes" id="UP001162162"/>
    </source>
</evidence>
<dbReference type="GO" id="GO:0005634">
    <property type="term" value="C:nucleus"/>
    <property type="evidence" value="ECO:0007669"/>
    <property type="project" value="InterPro"/>
</dbReference>
<evidence type="ECO:0000256" key="5">
    <source>
        <dbReference type="PROSITE-ProRule" id="PRU00042"/>
    </source>
</evidence>
<dbReference type="InterPro" id="IPR036236">
    <property type="entry name" value="Znf_C2H2_sf"/>
</dbReference>
<dbReference type="AlphaFoldDB" id="A0AAV8YNX9"/>
<comment type="caution">
    <text evidence="7">The sequence shown here is derived from an EMBL/GenBank/DDBJ whole genome shotgun (WGS) entry which is preliminary data.</text>
</comment>
<evidence type="ECO:0000259" key="6">
    <source>
        <dbReference type="PROSITE" id="PS50157"/>
    </source>
</evidence>
<dbReference type="GO" id="GO:0008270">
    <property type="term" value="F:zinc ion binding"/>
    <property type="evidence" value="ECO:0007669"/>
    <property type="project" value="UniProtKB-KW"/>
</dbReference>
<keyword evidence="3 5" id="KW-0863">Zinc-finger</keyword>
<dbReference type="SUPFAM" id="SSF57667">
    <property type="entry name" value="beta-beta-alpha zinc fingers"/>
    <property type="match status" value="1"/>
</dbReference>
<reference evidence="7" key="1">
    <citation type="journal article" date="2023" name="Insect Mol. Biol.">
        <title>Genome sequencing provides insights into the evolution of gene families encoding plant cell wall-degrading enzymes in longhorned beetles.</title>
        <authorList>
            <person name="Shin N.R."/>
            <person name="Okamura Y."/>
            <person name="Kirsch R."/>
            <person name="Pauchet Y."/>
        </authorList>
    </citation>
    <scope>NUCLEOTIDE SEQUENCE</scope>
    <source>
        <strain evidence="7">AMC_N1</strain>
    </source>
</reference>
<dbReference type="EMBL" id="JAPWTK010000067">
    <property type="protein sequence ID" value="KAJ8952572.1"/>
    <property type="molecule type" value="Genomic_DNA"/>
</dbReference>
<gene>
    <name evidence="7" type="ORF">NQ318_006939</name>
</gene>
<keyword evidence="8" id="KW-1185">Reference proteome</keyword>
<dbReference type="InterPro" id="IPR013087">
    <property type="entry name" value="Znf_C2H2_type"/>
</dbReference>
<proteinExistence type="predicted"/>
<dbReference type="Proteomes" id="UP001162162">
    <property type="component" value="Unassembled WGS sequence"/>
</dbReference>
<dbReference type="PROSITE" id="PS50157">
    <property type="entry name" value="ZINC_FINGER_C2H2_2"/>
    <property type="match status" value="2"/>
</dbReference>
<evidence type="ECO:0000256" key="2">
    <source>
        <dbReference type="ARBA" id="ARBA00022737"/>
    </source>
</evidence>
<keyword evidence="1" id="KW-0479">Metal-binding</keyword>
<evidence type="ECO:0000313" key="7">
    <source>
        <dbReference type="EMBL" id="KAJ8952572.1"/>
    </source>
</evidence>
<feature type="domain" description="C2H2-type" evidence="6">
    <location>
        <begin position="447"/>
        <end position="474"/>
    </location>
</feature>
<feature type="domain" description="C2H2-type" evidence="6">
    <location>
        <begin position="296"/>
        <end position="323"/>
    </location>
</feature>
<dbReference type="InterPro" id="IPR012934">
    <property type="entry name" value="Znf_AD"/>
</dbReference>
<dbReference type="PANTHER" id="PTHR24379:SF121">
    <property type="entry name" value="C2H2-TYPE DOMAIN-CONTAINING PROTEIN"/>
    <property type="match status" value="1"/>
</dbReference>
<protein>
    <recommendedName>
        <fullName evidence="6">C2H2-type domain-containing protein</fullName>
    </recommendedName>
</protein>
<dbReference type="SMART" id="SM00355">
    <property type="entry name" value="ZnF_C2H2"/>
    <property type="match status" value="9"/>
</dbReference>
<evidence type="ECO:0000256" key="1">
    <source>
        <dbReference type="ARBA" id="ARBA00022723"/>
    </source>
</evidence>
<evidence type="ECO:0000256" key="3">
    <source>
        <dbReference type="ARBA" id="ARBA00022771"/>
    </source>
</evidence>
<name>A0AAV8YNX9_9CUCU</name>
<organism evidence="7 8">
    <name type="scientific">Aromia moschata</name>
    <dbReference type="NCBI Taxonomy" id="1265417"/>
    <lineage>
        <taxon>Eukaryota</taxon>
        <taxon>Metazoa</taxon>
        <taxon>Ecdysozoa</taxon>
        <taxon>Arthropoda</taxon>
        <taxon>Hexapoda</taxon>
        <taxon>Insecta</taxon>
        <taxon>Pterygota</taxon>
        <taxon>Neoptera</taxon>
        <taxon>Endopterygota</taxon>
        <taxon>Coleoptera</taxon>
        <taxon>Polyphaga</taxon>
        <taxon>Cucujiformia</taxon>
        <taxon>Chrysomeloidea</taxon>
        <taxon>Cerambycidae</taxon>
        <taxon>Cerambycinae</taxon>
        <taxon>Callichromatini</taxon>
        <taxon>Aromia</taxon>
    </lineage>
</organism>
<keyword evidence="4" id="KW-0862">Zinc</keyword>
<dbReference type="PANTHER" id="PTHR24379">
    <property type="entry name" value="KRAB AND ZINC FINGER DOMAIN-CONTAINING"/>
    <property type="match status" value="1"/>
</dbReference>
<dbReference type="Gene3D" id="3.30.160.60">
    <property type="entry name" value="Classic Zinc Finger"/>
    <property type="match status" value="4"/>
</dbReference>
<keyword evidence="2" id="KW-0677">Repeat</keyword>
<accession>A0AAV8YNX9</accession>
<sequence length="540" mass="63261">MKEDKLVICRFCLDLTEDGSFDLLDDVKKRMLADIVPELKLNVVKDPVICKCCSTSLQQSYDFKTDYSNYFENMDIKPKDEEYILKCVFCCTTNGTLSSIKENISLKVILEKCWTELSISESTSVCEVCLESLQNQYNFTMKCLETEEKLTAYSSKSGTNSFGILLADYAMLHFLGDKGCNEINLFSILHEIQRHNIMDIANSYKAELVCVKKEEPDSYEKNATETNKIQFVNIKAENAIQEENVEIKCDKEEDSEATSDKKAYKCDLCDYQTYRKTDLTLRHILIHKKPEEVTMYKCTECCYQSKRRGDLNSHLAIHADTLTVYRCHSCHYKTIHKDRLEEHLGKHDLPEKYKCEHCSFKASYKKVFTKHLKTHQRPPRKGIYQCEQCPYQTKRRTDLTDKHMLTHKNPEEVVMHKCQYCNFQAKHKSSLNRHVLKHLPPKETLVYECPQCDFKTKQKRYLTNHLITHKPPEEVLMYKCNMCPYKAKLKVYLRRHKTIRHADAPAVFNCDLCLYETKVKANLQRHVKKCFSKTPEQMVN</sequence>